<dbReference type="InterPro" id="IPR009057">
    <property type="entry name" value="Homeodomain-like_sf"/>
</dbReference>
<organism evidence="7 8">
    <name type="scientific">Ornithinimicrobium faecis</name>
    <dbReference type="NCBI Taxonomy" id="2934158"/>
    <lineage>
        <taxon>Bacteria</taxon>
        <taxon>Bacillati</taxon>
        <taxon>Actinomycetota</taxon>
        <taxon>Actinomycetes</taxon>
        <taxon>Micrococcales</taxon>
        <taxon>Ornithinimicrobiaceae</taxon>
        <taxon>Ornithinimicrobium</taxon>
    </lineage>
</organism>
<keyword evidence="1" id="KW-0678">Repressor</keyword>
<dbReference type="RefSeq" id="WP_252593582.1">
    <property type="nucleotide sequence ID" value="NZ_CP099489.1"/>
</dbReference>
<keyword evidence="3 5" id="KW-0238">DNA-binding</keyword>
<dbReference type="InterPro" id="IPR039538">
    <property type="entry name" value="BetI_C"/>
</dbReference>
<proteinExistence type="predicted"/>
<accession>A0ABY4YTW4</accession>
<evidence type="ECO:0000256" key="5">
    <source>
        <dbReference type="PROSITE-ProRule" id="PRU00335"/>
    </source>
</evidence>
<evidence type="ECO:0000256" key="2">
    <source>
        <dbReference type="ARBA" id="ARBA00023015"/>
    </source>
</evidence>
<keyword evidence="4" id="KW-0804">Transcription</keyword>
<evidence type="ECO:0000313" key="8">
    <source>
        <dbReference type="Proteomes" id="UP001056455"/>
    </source>
</evidence>
<name>A0ABY4YTW4_9MICO</name>
<sequence length="197" mass="21795">MNQARDGRTRIAEAVWRTVERDGVAGASVRAVASEAGVTGGTVQYHFSTHARMLHFAMELLADRFTQRLVETPRTGEVADWTRAILLEMLPLSEDRQREFRVWLAFTTHAHTDPQLAALKESFAERLRELYQRLCDARRAAGLAGDDPLPVVDLADDPGVAILQAVIDGLALQLAELSPAEASVRGPRLLDHYLSAR</sequence>
<dbReference type="PROSITE" id="PS50977">
    <property type="entry name" value="HTH_TETR_2"/>
    <property type="match status" value="1"/>
</dbReference>
<dbReference type="SUPFAM" id="SSF46689">
    <property type="entry name" value="Homeodomain-like"/>
    <property type="match status" value="1"/>
</dbReference>
<dbReference type="EMBL" id="CP099489">
    <property type="protein sequence ID" value="USQ80206.1"/>
    <property type="molecule type" value="Genomic_DNA"/>
</dbReference>
<reference evidence="7" key="1">
    <citation type="submission" date="2022-06" db="EMBL/GenBank/DDBJ databases">
        <title>Ornithinimicrobium HY1793.</title>
        <authorList>
            <person name="Huang Y."/>
        </authorList>
    </citation>
    <scope>NUCLEOTIDE SEQUENCE</scope>
    <source>
        <strain evidence="7">HY1793</strain>
    </source>
</reference>
<dbReference type="Proteomes" id="UP001056455">
    <property type="component" value="Chromosome"/>
</dbReference>
<dbReference type="InterPro" id="IPR036271">
    <property type="entry name" value="Tet_transcr_reg_TetR-rel_C_sf"/>
</dbReference>
<feature type="DNA-binding region" description="H-T-H motif" evidence="5">
    <location>
        <begin position="28"/>
        <end position="47"/>
    </location>
</feature>
<dbReference type="PANTHER" id="PTHR30055:SF226">
    <property type="entry name" value="HTH-TYPE TRANSCRIPTIONAL REGULATOR PKSA"/>
    <property type="match status" value="1"/>
</dbReference>
<evidence type="ECO:0000259" key="6">
    <source>
        <dbReference type="PROSITE" id="PS50977"/>
    </source>
</evidence>
<dbReference type="Gene3D" id="1.10.357.10">
    <property type="entry name" value="Tetracycline Repressor, domain 2"/>
    <property type="match status" value="1"/>
</dbReference>
<feature type="domain" description="HTH tetR-type" evidence="6">
    <location>
        <begin position="5"/>
        <end position="65"/>
    </location>
</feature>
<protein>
    <submittedName>
        <fullName evidence="7">TetR family transcriptional regulator C-terminal domain-containing protein</fullName>
    </submittedName>
</protein>
<evidence type="ECO:0000256" key="4">
    <source>
        <dbReference type="ARBA" id="ARBA00023163"/>
    </source>
</evidence>
<dbReference type="Pfam" id="PF13977">
    <property type="entry name" value="TetR_C_6"/>
    <property type="match status" value="1"/>
</dbReference>
<evidence type="ECO:0000313" key="7">
    <source>
        <dbReference type="EMBL" id="USQ80206.1"/>
    </source>
</evidence>
<dbReference type="SUPFAM" id="SSF48498">
    <property type="entry name" value="Tetracyclin repressor-like, C-terminal domain"/>
    <property type="match status" value="1"/>
</dbReference>
<keyword evidence="8" id="KW-1185">Reference proteome</keyword>
<dbReference type="InterPro" id="IPR001647">
    <property type="entry name" value="HTH_TetR"/>
</dbReference>
<dbReference type="Pfam" id="PF00440">
    <property type="entry name" value="TetR_N"/>
    <property type="match status" value="1"/>
</dbReference>
<evidence type="ECO:0000256" key="1">
    <source>
        <dbReference type="ARBA" id="ARBA00022491"/>
    </source>
</evidence>
<dbReference type="PANTHER" id="PTHR30055">
    <property type="entry name" value="HTH-TYPE TRANSCRIPTIONAL REGULATOR RUTR"/>
    <property type="match status" value="1"/>
</dbReference>
<dbReference type="InterPro" id="IPR050109">
    <property type="entry name" value="HTH-type_TetR-like_transc_reg"/>
</dbReference>
<evidence type="ECO:0000256" key="3">
    <source>
        <dbReference type="ARBA" id="ARBA00023125"/>
    </source>
</evidence>
<gene>
    <name evidence="7" type="ORF">NF556_00655</name>
</gene>
<keyword evidence="2" id="KW-0805">Transcription regulation</keyword>